<reference evidence="4" key="2">
    <citation type="submission" date="2013-12" db="EMBL/GenBank/DDBJ databases">
        <title>Evolution of pathogenesis and genome organization in the Tremellales.</title>
        <authorList>
            <person name="Cuomo C."/>
            <person name="Litvintseva A."/>
            <person name="Heitman J."/>
            <person name="Chen Y."/>
            <person name="Sun S."/>
            <person name="Springer D."/>
            <person name="Dromer F."/>
            <person name="Young S."/>
            <person name="Zeng Q."/>
            <person name="Chapman S."/>
            <person name="Gujja S."/>
            <person name="Saif S."/>
            <person name="Birren B."/>
        </authorList>
    </citation>
    <scope>NUCLEOTIDE SEQUENCE [LARGE SCALE GENOMIC DNA]</scope>
    <source>
        <strain evidence="4">BCC8398</strain>
    </source>
</reference>
<feature type="compositionally biased region" description="Polar residues" evidence="1">
    <location>
        <begin position="93"/>
        <end position="109"/>
    </location>
</feature>
<dbReference type="Proteomes" id="UP000092666">
    <property type="component" value="Unassembled WGS sequence"/>
</dbReference>
<sequence>MLVSPLTLLALAETVIIVVSAGAFQPTTSYKQTSRREIIARARRVIAKRQIAPSGTPFARCAGATETTGIAYATFVGEAAYFDDPGYIIGTPQPGSDVQSCATQCSQTDDTSKTPKRRRVLNSHRGRLR</sequence>
<protein>
    <submittedName>
        <fullName evidence="3">Uncharacterized protein</fullName>
    </submittedName>
</protein>
<evidence type="ECO:0000313" key="4">
    <source>
        <dbReference type="Proteomes" id="UP000092666"/>
    </source>
</evidence>
<accession>A0A1B9GHP9</accession>
<evidence type="ECO:0000313" key="3">
    <source>
        <dbReference type="EMBL" id="OCF30497.1"/>
    </source>
</evidence>
<dbReference type="EMBL" id="KV700149">
    <property type="protein sequence ID" value="OCF30497.1"/>
    <property type="molecule type" value="Genomic_DNA"/>
</dbReference>
<reference evidence="3 4" key="1">
    <citation type="submission" date="2013-07" db="EMBL/GenBank/DDBJ databases">
        <title>The Genome Sequence of Cryptococcus heveanensis BCC8398.</title>
        <authorList>
            <consortium name="The Broad Institute Genome Sequencing Platform"/>
            <person name="Cuomo C."/>
            <person name="Litvintseva A."/>
            <person name="Chen Y."/>
            <person name="Heitman J."/>
            <person name="Sun S."/>
            <person name="Springer D."/>
            <person name="Dromer F."/>
            <person name="Young S.K."/>
            <person name="Zeng Q."/>
            <person name="Gargeya S."/>
            <person name="Fitzgerald M."/>
            <person name="Abouelleil A."/>
            <person name="Alvarado L."/>
            <person name="Berlin A.M."/>
            <person name="Chapman S.B."/>
            <person name="Dewar J."/>
            <person name="Goldberg J."/>
            <person name="Griggs A."/>
            <person name="Gujja S."/>
            <person name="Hansen M."/>
            <person name="Howarth C."/>
            <person name="Imamovic A."/>
            <person name="Larimer J."/>
            <person name="McCowan C."/>
            <person name="Murphy C."/>
            <person name="Pearson M."/>
            <person name="Priest M."/>
            <person name="Roberts A."/>
            <person name="Saif S."/>
            <person name="Shea T."/>
            <person name="Sykes S."/>
            <person name="Wortman J."/>
            <person name="Nusbaum C."/>
            <person name="Birren B."/>
        </authorList>
    </citation>
    <scope>NUCLEOTIDE SEQUENCE [LARGE SCALE GENOMIC DNA]</scope>
    <source>
        <strain evidence="3 4">BCC8398</strain>
    </source>
</reference>
<gene>
    <name evidence="3" type="ORF">I316_07880</name>
</gene>
<evidence type="ECO:0000256" key="2">
    <source>
        <dbReference type="SAM" id="SignalP"/>
    </source>
</evidence>
<name>A0A1B9GHP9_9TREE</name>
<keyword evidence="4" id="KW-1185">Reference proteome</keyword>
<feature type="compositionally biased region" description="Basic residues" evidence="1">
    <location>
        <begin position="114"/>
        <end position="129"/>
    </location>
</feature>
<keyword evidence="2" id="KW-0732">Signal</keyword>
<feature type="chain" id="PRO_5008627043" evidence="2">
    <location>
        <begin position="22"/>
        <end position="129"/>
    </location>
</feature>
<dbReference type="AlphaFoldDB" id="A0A1B9GHP9"/>
<organism evidence="3 4">
    <name type="scientific">Kwoniella heveanensis BCC8398</name>
    <dbReference type="NCBI Taxonomy" id="1296120"/>
    <lineage>
        <taxon>Eukaryota</taxon>
        <taxon>Fungi</taxon>
        <taxon>Dikarya</taxon>
        <taxon>Basidiomycota</taxon>
        <taxon>Agaricomycotina</taxon>
        <taxon>Tremellomycetes</taxon>
        <taxon>Tremellales</taxon>
        <taxon>Cryptococcaceae</taxon>
        <taxon>Kwoniella</taxon>
    </lineage>
</organism>
<evidence type="ECO:0000256" key="1">
    <source>
        <dbReference type="SAM" id="MobiDB-lite"/>
    </source>
</evidence>
<proteinExistence type="predicted"/>
<feature type="region of interest" description="Disordered" evidence="1">
    <location>
        <begin position="93"/>
        <end position="129"/>
    </location>
</feature>
<feature type="signal peptide" evidence="2">
    <location>
        <begin position="1"/>
        <end position="21"/>
    </location>
</feature>